<feature type="region of interest" description="Disordered" evidence="1">
    <location>
        <begin position="318"/>
        <end position="359"/>
    </location>
</feature>
<comment type="caution">
    <text evidence="2">The sequence shown here is derived from an EMBL/GenBank/DDBJ whole genome shotgun (WGS) entry which is preliminary data.</text>
</comment>
<proteinExistence type="predicted"/>
<accession>A0AAD4I6I5</accession>
<evidence type="ECO:0000313" key="3">
    <source>
        <dbReference type="Proteomes" id="UP001199106"/>
    </source>
</evidence>
<feature type="compositionally biased region" description="Polar residues" evidence="1">
    <location>
        <begin position="33"/>
        <end position="42"/>
    </location>
</feature>
<protein>
    <submittedName>
        <fullName evidence="2">Uncharacterized protein</fullName>
    </submittedName>
</protein>
<reference evidence="2" key="1">
    <citation type="submission" date="2021-07" db="EMBL/GenBank/DDBJ databases">
        <title>Genome Resource of American Ginseng Black Spot Pathogen Alternaria panax.</title>
        <authorList>
            <person name="Qiu C."/>
            <person name="Wang W."/>
            <person name="Liu Z."/>
        </authorList>
    </citation>
    <scope>NUCLEOTIDE SEQUENCE</scope>
    <source>
        <strain evidence="2">BNCC115425</strain>
    </source>
</reference>
<feature type="compositionally biased region" description="Basic and acidic residues" evidence="1">
    <location>
        <begin position="17"/>
        <end position="32"/>
    </location>
</feature>
<name>A0AAD4I6I5_9PLEO</name>
<organism evidence="2 3">
    <name type="scientific">Alternaria panax</name>
    <dbReference type="NCBI Taxonomy" id="48097"/>
    <lineage>
        <taxon>Eukaryota</taxon>
        <taxon>Fungi</taxon>
        <taxon>Dikarya</taxon>
        <taxon>Ascomycota</taxon>
        <taxon>Pezizomycotina</taxon>
        <taxon>Dothideomycetes</taxon>
        <taxon>Pleosporomycetidae</taxon>
        <taxon>Pleosporales</taxon>
        <taxon>Pleosporineae</taxon>
        <taxon>Pleosporaceae</taxon>
        <taxon>Alternaria</taxon>
        <taxon>Alternaria sect. Panax</taxon>
    </lineage>
</organism>
<dbReference type="AlphaFoldDB" id="A0AAD4I6I5"/>
<dbReference type="Proteomes" id="UP001199106">
    <property type="component" value="Unassembled WGS sequence"/>
</dbReference>
<feature type="compositionally biased region" description="Polar residues" evidence="1">
    <location>
        <begin position="336"/>
        <end position="356"/>
    </location>
</feature>
<evidence type="ECO:0000313" key="2">
    <source>
        <dbReference type="EMBL" id="KAG9185411.1"/>
    </source>
</evidence>
<sequence>MTPKAITKLKRRKKRGHSAEDGESHQAKRSDKLNTPTINTPKIQALTPKPPKLPRGLYGPRGIKLKQLQYHKFETDIVIYHYAASFISIPDFRSLLTRQHHGYVNYLLGPDPLSSTPTPLGDESPPGCLEVGYLPSVFVLGGSALGFRVPSSPPTMTWLCFDGDIQASILDRLDVKTSTQHMLFEHVADLPRAPPAQKKWDRQLAYTEHKDWFESLREAGRRPFRLGLTWRTLGSEMMVEGMKKRDELVRLKERAMMGSGEAVDVRDAGDDYGHIREGGDEDGGQGIVFTRQRDTESLETVGRNSPLVYRDPVLNQPIASTRASRPTHSRLASDVSALSNRSTNTRQTQPLSSTNTKSKEGWLLDGSYI</sequence>
<feature type="compositionally biased region" description="Basic residues" evidence="1">
    <location>
        <begin position="7"/>
        <end position="16"/>
    </location>
</feature>
<feature type="region of interest" description="Disordered" evidence="1">
    <location>
        <begin position="1"/>
        <end position="43"/>
    </location>
</feature>
<dbReference type="EMBL" id="JAANER010000011">
    <property type="protein sequence ID" value="KAG9185411.1"/>
    <property type="molecule type" value="Genomic_DNA"/>
</dbReference>
<gene>
    <name evidence="2" type="ORF">G6011_07955</name>
</gene>
<keyword evidence="3" id="KW-1185">Reference proteome</keyword>
<evidence type="ECO:0000256" key="1">
    <source>
        <dbReference type="SAM" id="MobiDB-lite"/>
    </source>
</evidence>